<protein>
    <submittedName>
        <fullName evidence="2">Uncharacterized protein</fullName>
    </submittedName>
</protein>
<keyword evidence="4" id="KW-1185">Reference proteome</keyword>
<feature type="region of interest" description="Disordered" evidence="1">
    <location>
        <begin position="359"/>
        <end position="396"/>
    </location>
</feature>
<evidence type="ECO:0000313" key="3">
    <source>
        <dbReference type="EMBL" id="GES95443.1"/>
    </source>
</evidence>
<evidence type="ECO:0000313" key="2">
    <source>
        <dbReference type="EMBL" id="GBB89838.1"/>
    </source>
</evidence>
<proteinExistence type="predicted"/>
<reference evidence="3" key="2">
    <citation type="submission" date="2019-10" db="EMBL/GenBank/DDBJ databases">
        <title>Conservation and host-specific expression of non-tandemly repeated heterogenous ribosome RNA gene in arbuscular mycorrhizal fungi.</title>
        <authorList>
            <person name="Maeda T."/>
            <person name="Kobayashi Y."/>
            <person name="Nakagawa T."/>
            <person name="Ezawa T."/>
            <person name="Yamaguchi K."/>
            <person name="Bino T."/>
            <person name="Nishimoto Y."/>
            <person name="Shigenobu S."/>
            <person name="Kawaguchi M."/>
        </authorList>
    </citation>
    <scope>NUCLEOTIDE SEQUENCE</scope>
    <source>
        <strain evidence="3">HR1</strain>
    </source>
</reference>
<name>A0A2Z6RAV4_9GLOM</name>
<evidence type="ECO:0000313" key="4">
    <source>
        <dbReference type="Proteomes" id="UP000247702"/>
    </source>
</evidence>
<evidence type="ECO:0000256" key="1">
    <source>
        <dbReference type="SAM" id="MobiDB-lite"/>
    </source>
</evidence>
<reference evidence="2 4" key="1">
    <citation type="submission" date="2017-11" db="EMBL/GenBank/DDBJ databases">
        <title>The genome of Rhizophagus clarus HR1 reveals common genetic basis of auxotrophy among arbuscular mycorrhizal fungi.</title>
        <authorList>
            <person name="Kobayashi Y."/>
        </authorList>
    </citation>
    <scope>NUCLEOTIDE SEQUENCE [LARGE SCALE GENOMIC DNA]</scope>
    <source>
        <strain evidence="2 4">HR1</strain>
    </source>
</reference>
<comment type="caution">
    <text evidence="2">The sequence shown here is derived from an EMBL/GenBank/DDBJ whole genome shotgun (WGS) entry which is preliminary data.</text>
</comment>
<dbReference type="Proteomes" id="UP000615446">
    <property type="component" value="Unassembled WGS sequence"/>
</dbReference>
<dbReference type="Proteomes" id="UP000247702">
    <property type="component" value="Unassembled WGS sequence"/>
</dbReference>
<accession>A0A2Z6RAV4</accession>
<dbReference type="EMBL" id="BEXD01000743">
    <property type="protein sequence ID" value="GBB89838.1"/>
    <property type="molecule type" value="Genomic_DNA"/>
</dbReference>
<gene>
    <name evidence="3" type="ORF">RCL2_002211100</name>
    <name evidence="2" type="ORF">RclHR1_16670006</name>
</gene>
<dbReference type="AlphaFoldDB" id="A0A2Z6RAV4"/>
<dbReference type="OrthoDB" id="2315586at2759"/>
<dbReference type="EMBL" id="BLAL01000242">
    <property type="protein sequence ID" value="GES95443.1"/>
    <property type="molecule type" value="Genomic_DNA"/>
</dbReference>
<sequence length="414" mass="47447">MGYKTTQKQQVQSTGSKSHLSVEEVYDKEELATKLVVKDHNADVYRVFYSRKKFWKFHDNVTEHLRSFSKVVYGDLPQFPRIHVEFGSLNRLPGTKIVSLLKQIIDGMLEVFRNRYSGIMNVPNLPNDFVVINEYGQNRHGYWTNDFHIQATSFAFADYKEAKEFTLHVRSSLPVEVGRFISLQYNDSIQLVPILGSTYPKESLHKKISHFSQFLGTNVNIHKNELFVKKFLGLECNAHPTPIADCNTLNECVPSSLSNKHGITDDVDYHDEISYHGNDLAIQQRASSFVEQELQDENFHGDKQTDIIHSGEATITILSAKKPLPPIGNEYAVAVSCLVLLFFIANKIKQNDTRQILSGTHITKSKSSQKRNNDMLKGQRHQRQHNGSARTGKKLGQRNSNCWKHWKFHNTPYI</sequence>
<organism evidence="2 4">
    <name type="scientific">Rhizophagus clarus</name>
    <dbReference type="NCBI Taxonomy" id="94130"/>
    <lineage>
        <taxon>Eukaryota</taxon>
        <taxon>Fungi</taxon>
        <taxon>Fungi incertae sedis</taxon>
        <taxon>Mucoromycota</taxon>
        <taxon>Glomeromycotina</taxon>
        <taxon>Glomeromycetes</taxon>
        <taxon>Glomerales</taxon>
        <taxon>Glomeraceae</taxon>
        <taxon>Rhizophagus</taxon>
    </lineage>
</organism>